<dbReference type="PROSITE" id="PS01186">
    <property type="entry name" value="EGF_2"/>
    <property type="match status" value="2"/>
</dbReference>
<dbReference type="PROSITE" id="PS50024">
    <property type="entry name" value="SEA"/>
    <property type="match status" value="1"/>
</dbReference>
<keyword evidence="4 12" id="KW-0732">Signal</keyword>
<evidence type="ECO:0000256" key="6">
    <source>
        <dbReference type="ARBA" id="ARBA00023136"/>
    </source>
</evidence>
<evidence type="ECO:0000256" key="2">
    <source>
        <dbReference type="ARBA" id="ARBA00022475"/>
    </source>
</evidence>
<dbReference type="PROSITE" id="PS50026">
    <property type="entry name" value="EGF_3"/>
    <property type="match status" value="1"/>
</dbReference>
<accession>G7MKL4</accession>
<evidence type="ECO:0000256" key="8">
    <source>
        <dbReference type="ARBA" id="ARBA00023180"/>
    </source>
</evidence>
<organism evidence="15">
    <name type="scientific">Macaca mulatta</name>
    <name type="common">Rhesus macaque</name>
    <dbReference type="NCBI Taxonomy" id="9544"/>
    <lineage>
        <taxon>Eukaryota</taxon>
        <taxon>Metazoa</taxon>
        <taxon>Chordata</taxon>
        <taxon>Craniata</taxon>
        <taxon>Vertebrata</taxon>
        <taxon>Euteleostomi</taxon>
        <taxon>Mammalia</taxon>
        <taxon>Eutheria</taxon>
        <taxon>Euarchontoglires</taxon>
        <taxon>Primates</taxon>
        <taxon>Haplorrhini</taxon>
        <taxon>Catarrhini</taxon>
        <taxon>Cercopithecidae</taxon>
        <taxon>Cercopithecinae</taxon>
        <taxon>Macaca</taxon>
    </lineage>
</organism>
<dbReference type="PANTHER" id="PTHR24037:SF10">
    <property type="entry name" value="MUCIN-13"/>
    <property type="match status" value="1"/>
</dbReference>
<feature type="domain" description="SEA" evidence="13">
    <location>
        <begin position="210"/>
        <end position="334"/>
    </location>
</feature>
<dbReference type="InterPro" id="IPR000742">
    <property type="entry name" value="EGF"/>
</dbReference>
<evidence type="ECO:0000256" key="4">
    <source>
        <dbReference type="ARBA" id="ARBA00022729"/>
    </source>
</evidence>
<evidence type="ECO:0000256" key="12">
    <source>
        <dbReference type="SAM" id="SignalP"/>
    </source>
</evidence>
<feature type="compositionally biased region" description="Polar residues" evidence="10">
    <location>
        <begin position="88"/>
        <end position="149"/>
    </location>
</feature>
<dbReference type="SUPFAM" id="SSF57184">
    <property type="entry name" value="Growth factor receptor domain"/>
    <property type="match status" value="1"/>
</dbReference>
<feature type="region of interest" description="Disordered" evidence="10">
    <location>
        <begin position="61"/>
        <end position="173"/>
    </location>
</feature>
<gene>
    <name evidence="15" type="ORF">EGK_11375</name>
</gene>
<keyword evidence="11" id="KW-1133">Transmembrane helix</keyword>
<feature type="compositionally biased region" description="Low complexity" evidence="10">
    <location>
        <begin position="151"/>
        <end position="170"/>
    </location>
</feature>
<dbReference type="InterPro" id="IPR000082">
    <property type="entry name" value="SEA_dom"/>
</dbReference>
<feature type="transmembrane region" description="Helical" evidence="11">
    <location>
        <begin position="419"/>
        <end position="441"/>
    </location>
</feature>
<protein>
    <recommendedName>
        <fullName evidence="16">Mucin 13, cell surface associated</fullName>
    </recommendedName>
</protein>
<keyword evidence="6 11" id="KW-0472">Membrane</keyword>
<evidence type="ECO:0000256" key="3">
    <source>
        <dbReference type="ARBA" id="ARBA00022536"/>
    </source>
</evidence>
<feature type="domain" description="EGF-like" evidence="14">
    <location>
        <begin position="171"/>
        <end position="209"/>
    </location>
</feature>
<feature type="chain" id="PRO_5003499952" description="Mucin 13, cell surface associated" evidence="12">
    <location>
        <begin position="21"/>
        <end position="510"/>
    </location>
</feature>
<evidence type="ECO:0000256" key="7">
    <source>
        <dbReference type="ARBA" id="ARBA00023157"/>
    </source>
</evidence>
<keyword evidence="2" id="KW-1003">Cell membrane</keyword>
<keyword evidence="7" id="KW-1015">Disulfide bond</keyword>
<keyword evidence="5" id="KW-0677">Repeat</keyword>
<evidence type="ECO:0000256" key="9">
    <source>
        <dbReference type="PROSITE-ProRule" id="PRU00076"/>
    </source>
</evidence>
<evidence type="ECO:0008006" key="16">
    <source>
        <dbReference type="Google" id="ProtNLM"/>
    </source>
</evidence>
<feature type="signal peptide" evidence="12">
    <location>
        <begin position="1"/>
        <end position="20"/>
    </location>
</feature>
<keyword evidence="11" id="KW-0812">Transmembrane</keyword>
<evidence type="ECO:0000259" key="14">
    <source>
        <dbReference type="PROSITE" id="PS50026"/>
    </source>
</evidence>
<evidence type="ECO:0000256" key="11">
    <source>
        <dbReference type="SAM" id="Phobius"/>
    </source>
</evidence>
<evidence type="ECO:0000313" key="15">
    <source>
        <dbReference type="EMBL" id="EHH16134.1"/>
    </source>
</evidence>
<keyword evidence="8" id="KW-0325">Glycoprotein</keyword>
<comment type="subcellular location">
    <subcellularLocation>
        <location evidence="1">Cell membrane</location>
    </subcellularLocation>
</comment>
<evidence type="ECO:0000256" key="10">
    <source>
        <dbReference type="SAM" id="MobiDB-lite"/>
    </source>
</evidence>
<name>G7MKL4_MACMU</name>
<evidence type="ECO:0000256" key="1">
    <source>
        <dbReference type="ARBA" id="ARBA00004236"/>
    </source>
</evidence>
<dbReference type="EMBL" id="CM001254">
    <property type="protein sequence ID" value="EHH16134.1"/>
    <property type="molecule type" value="Genomic_DNA"/>
</dbReference>
<keyword evidence="3 9" id="KW-0245">EGF-like domain</keyword>
<dbReference type="PANTHER" id="PTHR24037">
    <property type="entry name" value="HEART DEVELOPMENT PROTEIN WITH EGF-LIKE DOMAINS 1"/>
    <property type="match status" value="1"/>
</dbReference>
<sequence>MKAVTHLTLLALLFVHTGKEYFLHFNSSNHVCSTAQDHSADTLGNTETASSHPTAATINATETNSPEAAGTTTTPSPPIAASPASPTINTHNSSTIPTPTTIDNESTANANSLTTSDRITASSTNDGSITMVPSETQSDNKMSLTTKDNQSSEPPTGSTSLETSTLNTTGPSNPCQDDPCEDNSLCVELHNTHFCLCLEGYYYNSSTCKKGKVFPGMISVNVLETFDPEEKHSVAYQDLHSKITDFLNGVFGTSVYGQTVILNVSTPLSSISEMRAADKFVNVTIVTILTETTSDNEMTVSDKIKIAVGKNSSGILSYDLTFRCDYYGCNKTADECINGLACDCKPGLQRTNPQSPFCVASSLKCPDACNAEHKECLIKKNGGAPECACMPGYEEDGNGNCQKCAFGYSGLDCEDKFQLILTIVGTIAGVVILSMIIALIITARSNNKKKDIEEENLIDKDFQNLKLQSTGFTNVGAEGSIFPKVRIAASRDSQMQNPYVSQSNVPRPDY</sequence>
<dbReference type="Proteomes" id="UP000013456">
    <property type="component" value="Chromosome 2"/>
</dbReference>
<dbReference type="InterPro" id="IPR009030">
    <property type="entry name" value="Growth_fac_rcpt_cys_sf"/>
</dbReference>
<dbReference type="GO" id="GO:0005886">
    <property type="term" value="C:plasma membrane"/>
    <property type="evidence" value="ECO:0007669"/>
    <property type="project" value="UniProtKB-SubCell"/>
</dbReference>
<dbReference type="AlphaFoldDB" id="G7MKL4"/>
<feature type="compositionally biased region" description="Low complexity" evidence="10">
    <location>
        <begin position="65"/>
        <end position="74"/>
    </location>
</feature>
<proteinExistence type="predicted"/>
<reference evidence="15" key="1">
    <citation type="journal article" date="2011" name="Nat. Biotechnol.">
        <title>Genome sequencing and comparison of two nonhuman primate animal models, the cynomolgus and Chinese rhesus macaques.</title>
        <authorList>
            <person name="Yan G."/>
            <person name="Zhang G."/>
            <person name="Fang X."/>
            <person name="Zhang Y."/>
            <person name="Li C."/>
            <person name="Ling F."/>
            <person name="Cooper D.N."/>
            <person name="Li Q."/>
            <person name="Li Y."/>
            <person name="van Gool A.J."/>
            <person name="Du H."/>
            <person name="Chen J."/>
            <person name="Chen R."/>
            <person name="Zhang P."/>
            <person name="Huang Z."/>
            <person name="Thompson J.R."/>
            <person name="Meng Y."/>
            <person name="Bai Y."/>
            <person name="Wang J."/>
            <person name="Zhuo M."/>
            <person name="Wang T."/>
            <person name="Huang Y."/>
            <person name="Wei L."/>
            <person name="Li J."/>
            <person name="Wang Z."/>
            <person name="Hu H."/>
            <person name="Yang P."/>
            <person name="Le L."/>
            <person name="Stenson P.D."/>
            <person name="Li B."/>
            <person name="Liu X."/>
            <person name="Ball E.V."/>
            <person name="An N."/>
            <person name="Huang Q."/>
            <person name="Zhang Y."/>
            <person name="Fan W."/>
            <person name="Zhang X."/>
            <person name="Li Y."/>
            <person name="Wang W."/>
            <person name="Katze M.G."/>
            <person name="Su B."/>
            <person name="Nielsen R."/>
            <person name="Yang H."/>
            <person name="Wang J."/>
            <person name="Wang X."/>
            <person name="Wang J."/>
        </authorList>
    </citation>
    <scope>NUCLEOTIDE SEQUENCE [LARGE SCALE GENOMIC DNA]</scope>
    <source>
        <strain evidence="15">CR-5</strain>
    </source>
</reference>
<dbReference type="SMART" id="SM00181">
    <property type="entry name" value="EGF"/>
    <property type="match status" value="3"/>
</dbReference>
<comment type="caution">
    <text evidence="9">Lacks conserved residue(s) required for the propagation of feature annotation.</text>
</comment>
<evidence type="ECO:0000256" key="5">
    <source>
        <dbReference type="ARBA" id="ARBA00022737"/>
    </source>
</evidence>
<evidence type="ECO:0000259" key="13">
    <source>
        <dbReference type="PROSITE" id="PS50024"/>
    </source>
</evidence>